<evidence type="ECO:0000256" key="10">
    <source>
        <dbReference type="PIRNR" id="PIRNR037969"/>
    </source>
</evidence>
<keyword evidence="6 9" id="KW-0539">Nucleus</keyword>
<comment type="function">
    <text evidence="9">Component of the spliceosomal U1 snRNP, which is essential for recognition of the pre-mRNA 5' splice-site and the subsequent assembly of the spliceosome. U1-C is directly involved in initial 5' splice-site recognition for both constitutive and regulated alternative splicing. The interaction with the 5' splice-site seems to precede base-pairing between the pre-mRNA and the U1 snRNA. Stimulates commitment or early (E) complex formation by stabilizing the base pairing of the 5' end of the U1 snRNA and the 5' splice-site region.</text>
</comment>
<evidence type="ECO:0000259" key="11">
    <source>
        <dbReference type="PROSITE" id="PS50171"/>
    </source>
</evidence>
<dbReference type="PANTHER" id="PTHR31148">
    <property type="entry name" value="U1 SMALL NUCLEAR RIBONUCLEOPROTEIN C"/>
    <property type="match status" value="1"/>
</dbReference>
<feature type="domain" description="Matrin-type" evidence="11">
    <location>
        <begin position="4"/>
        <end position="36"/>
    </location>
</feature>
<evidence type="ECO:0000313" key="12">
    <source>
        <dbReference type="EMBL" id="CAG5098299.1"/>
    </source>
</evidence>
<evidence type="ECO:0000256" key="3">
    <source>
        <dbReference type="ARBA" id="ARBA00022771"/>
    </source>
</evidence>
<reference evidence="12 13" key="1">
    <citation type="submission" date="2021-04" db="EMBL/GenBank/DDBJ databases">
        <authorList>
            <person name="Bliznina A."/>
        </authorList>
    </citation>
    <scope>NUCLEOTIDE SEQUENCE [LARGE SCALE GENOMIC DNA]</scope>
</reference>
<dbReference type="InterPro" id="IPR003604">
    <property type="entry name" value="Matrin/U1-like-C_Znf_C2H2"/>
</dbReference>
<dbReference type="InterPro" id="IPR017340">
    <property type="entry name" value="U1_snRNP-C"/>
</dbReference>
<dbReference type="EMBL" id="OU015569">
    <property type="protein sequence ID" value="CAG5098299.1"/>
    <property type="molecule type" value="Genomic_DNA"/>
</dbReference>
<dbReference type="PIRSF" id="PIRSF037969">
    <property type="entry name" value="U1_snRNP-C"/>
    <property type="match status" value="1"/>
</dbReference>
<dbReference type="Gene3D" id="3.30.160.60">
    <property type="entry name" value="Classic Zinc Finger"/>
    <property type="match status" value="1"/>
</dbReference>
<keyword evidence="5 9" id="KW-0694">RNA-binding</keyword>
<evidence type="ECO:0000256" key="6">
    <source>
        <dbReference type="ARBA" id="ARBA00023242"/>
    </source>
</evidence>
<keyword evidence="3 9" id="KW-0863">Zinc-finger</keyword>
<comment type="similarity">
    <text evidence="9 10">Belongs to the U1 small nuclear ribonucleoprotein C family.</text>
</comment>
<dbReference type="InterPro" id="IPR036236">
    <property type="entry name" value="Znf_C2H2_sf"/>
</dbReference>
<proteinExistence type="inferred from homology"/>
<evidence type="ECO:0000256" key="4">
    <source>
        <dbReference type="ARBA" id="ARBA00022833"/>
    </source>
</evidence>
<comment type="subunit">
    <text evidence="8">Component of the U1 snRNP. The U1 snRNP is composed of the U1 snRNA and the 7 core Sm proteins SNRPB, SNRPD1, SNRPD2, SNRPD3, SNRPE, SNRPF and SNRPG that assemble in a heptameric protein ring on the Sm site of the small nuclear RNA to form the core snRNP, and at least 3 U1 snRNP-specific proteins SNRNP70/U1-70K, SNRPA/U1-A and SNRPC/U1-C. SNRPC/U1-C interacts with U1 snRNA and the 5' splice-site region of the pre-mRNA. Interacts (via N-terminus) with TIA1 (via C-terminus); thereby promoting spliceosomal U1 snRNP recruitment to 5' splice sites.</text>
</comment>
<keyword evidence="4 9" id="KW-0862">Zinc</keyword>
<comment type="function">
    <text evidence="10">Component of the U1 snRNP, which is essential for recognition of the pre-mRNA 5' splice-site and the subsequent assembly of the spliceosome. U1-C is directly involved in initial 5' splice-site recognition for both constitutive and regulated alternative splicing. The interaction with the 5' splice-site seems to precede base-pairing between the pre-mRNA and the U1 snRNA.</text>
</comment>
<sequence length="120" mass="13961">MPKYYCDYCDTFLTHDSPSVRKTHNAGRKHKDNVRTYYQEWLEKQTQNIVDRSQMPKTQIPSGFAAFNPMATAAIRPMMGMMRPMVPMMQVRPGMMMMQQGMQGMRMGMIRPGFQPGQPY</sequence>
<dbReference type="HAMAP" id="MF_03153">
    <property type="entry name" value="U1_C"/>
    <property type="match status" value="1"/>
</dbReference>
<dbReference type="SUPFAM" id="SSF57667">
    <property type="entry name" value="beta-beta-alpha zinc fingers"/>
    <property type="match status" value="1"/>
</dbReference>
<evidence type="ECO:0000313" key="13">
    <source>
        <dbReference type="Proteomes" id="UP001158576"/>
    </source>
</evidence>
<protein>
    <recommendedName>
        <fullName evidence="9 10">U1 small nuclear ribonucleoprotein C</fullName>
        <shortName evidence="9 10">U1 snRNP C</shortName>
        <shortName evidence="9 10">U1-C</shortName>
        <shortName evidence="9 10">U1C</shortName>
    </recommendedName>
</protein>
<dbReference type="InterPro" id="IPR000690">
    <property type="entry name" value="Matrin/U1-C_Znf_C2H2"/>
</dbReference>
<dbReference type="InterPro" id="IPR013085">
    <property type="entry name" value="U1-CZ_Znf_C2H2"/>
</dbReference>
<evidence type="ECO:0000256" key="1">
    <source>
        <dbReference type="ARBA" id="ARBA00004123"/>
    </source>
</evidence>
<dbReference type="Pfam" id="PF06220">
    <property type="entry name" value="zf-U1"/>
    <property type="match status" value="1"/>
</dbReference>
<keyword evidence="7 9" id="KW-0687">Ribonucleoprotein</keyword>
<gene>
    <name evidence="12" type="ORF">OKIOD_LOCUS7099</name>
</gene>
<name>A0ABN7SIB2_OIKDI</name>
<evidence type="ECO:0000256" key="7">
    <source>
        <dbReference type="ARBA" id="ARBA00023274"/>
    </source>
</evidence>
<comment type="subcellular location">
    <subcellularLocation>
        <location evidence="1 9 10">Nucleus</location>
    </subcellularLocation>
</comment>
<keyword evidence="13" id="KW-1185">Reference proteome</keyword>
<evidence type="ECO:0000256" key="2">
    <source>
        <dbReference type="ARBA" id="ARBA00022723"/>
    </source>
</evidence>
<evidence type="ECO:0000256" key="9">
    <source>
        <dbReference type="HAMAP-Rule" id="MF_03153"/>
    </source>
</evidence>
<dbReference type="PROSITE" id="PS50171">
    <property type="entry name" value="ZF_MATRIN"/>
    <property type="match status" value="1"/>
</dbReference>
<accession>A0ABN7SIB2</accession>
<evidence type="ECO:0000256" key="8">
    <source>
        <dbReference type="ARBA" id="ARBA00046357"/>
    </source>
</evidence>
<evidence type="ECO:0000256" key="5">
    <source>
        <dbReference type="ARBA" id="ARBA00022884"/>
    </source>
</evidence>
<dbReference type="Proteomes" id="UP001158576">
    <property type="component" value="Chromosome XSR"/>
</dbReference>
<dbReference type="PANTHER" id="PTHR31148:SF1">
    <property type="entry name" value="U1 SMALL NUCLEAR RIBONUCLEOPROTEIN C"/>
    <property type="match status" value="1"/>
</dbReference>
<dbReference type="SMART" id="SM00451">
    <property type="entry name" value="ZnF_U1"/>
    <property type="match status" value="1"/>
</dbReference>
<organism evidence="12 13">
    <name type="scientific">Oikopleura dioica</name>
    <name type="common">Tunicate</name>
    <dbReference type="NCBI Taxonomy" id="34765"/>
    <lineage>
        <taxon>Eukaryota</taxon>
        <taxon>Metazoa</taxon>
        <taxon>Chordata</taxon>
        <taxon>Tunicata</taxon>
        <taxon>Appendicularia</taxon>
        <taxon>Copelata</taxon>
        <taxon>Oikopleuridae</taxon>
        <taxon>Oikopleura</taxon>
    </lineage>
</organism>
<comment type="subunit">
    <text evidence="9">U1 snRNP is composed of the 7 core Sm proteins B/B', D1, D2, D3, E, F and G that assemble in a heptameric protein ring on the Sm site of the small nuclear RNA to form the core snRNP, and at least 3 U1 snRNP-specific proteins U1-70K, U1-A and U1-C. U1-C interacts with U1 snRNA and the 5' splice-site region of the pre-mRNA.</text>
</comment>
<keyword evidence="2 9" id="KW-0479">Metal-binding</keyword>